<keyword evidence="5" id="KW-1185">Reference proteome</keyword>
<dbReference type="InterPro" id="IPR002491">
    <property type="entry name" value="ABC_transptr_periplasmic_BD"/>
</dbReference>
<dbReference type="InterPro" id="IPR050902">
    <property type="entry name" value="ABC_Transporter_SBP"/>
</dbReference>
<dbReference type="PROSITE" id="PS50983">
    <property type="entry name" value="FE_B12_PBP"/>
    <property type="match status" value="1"/>
</dbReference>
<dbReference type="PANTHER" id="PTHR30535:SF34">
    <property type="entry name" value="MOLYBDATE-BINDING PROTEIN MOLA"/>
    <property type="match status" value="1"/>
</dbReference>
<dbReference type="Gene3D" id="3.40.50.1980">
    <property type="entry name" value="Nitrogenase molybdenum iron protein domain"/>
    <property type="match status" value="2"/>
</dbReference>
<dbReference type="Pfam" id="PF01497">
    <property type="entry name" value="Peripla_BP_2"/>
    <property type="match status" value="1"/>
</dbReference>
<evidence type="ECO:0000256" key="2">
    <source>
        <dbReference type="ARBA" id="ARBA00022729"/>
    </source>
</evidence>
<dbReference type="GO" id="GO:0071281">
    <property type="term" value="P:cellular response to iron ion"/>
    <property type="evidence" value="ECO:0007669"/>
    <property type="project" value="TreeGrafter"/>
</dbReference>
<dbReference type="InterPro" id="IPR054828">
    <property type="entry name" value="Vit_B12_bind_prot"/>
</dbReference>
<dbReference type="CDD" id="cd01143">
    <property type="entry name" value="YvrC"/>
    <property type="match status" value="1"/>
</dbReference>
<dbReference type="NCBIfam" id="NF038402">
    <property type="entry name" value="TroA_like"/>
    <property type="match status" value="1"/>
</dbReference>
<evidence type="ECO:0000313" key="5">
    <source>
        <dbReference type="Proteomes" id="UP001206128"/>
    </source>
</evidence>
<comment type="caution">
    <text evidence="4">The sequence shown here is derived from an EMBL/GenBank/DDBJ whole genome shotgun (WGS) entry which is preliminary data.</text>
</comment>
<name>A0AAE3GFG0_9PSEU</name>
<evidence type="ECO:0000259" key="3">
    <source>
        <dbReference type="PROSITE" id="PS50983"/>
    </source>
</evidence>
<keyword evidence="2" id="KW-0732">Signal</keyword>
<reference evidence="4" key="1">
    <citation type="submission" date="2022-06" db="EMBL/GenBank/DDBJ databases">
        <title>Genomic Encyclopedia of Archaeal and Bacterial Type Strains, Phase II (KMG-II): from individual species to whole genera.</title>
        <authorList>
            <person name="Goeker M."/>
        </authorList>
    </citation>
    <scope>NUCLEOTIDE SEQUENCE</scope>
    <source>
        <strain evidence="4">DSM 43935</strain>
    </source>
</reference>
<gene>
    <name evidence="4" type="ORF">LX83_003217</name>
</gene>
<dbReference type="Proteomes" id="UP001206128">
    <property type="component" value="Unassembled WGS sequence"/>
</dbReference>
<organism evidence="4 5">
    <name type="scientific">Goodfellowiella coeruleoviolacea</name>
    <dbReference type="NCBI Taxonomy" id="334858"/>
    <lineage>
        <taxon>Bacteria</taxon>
        <taxon>Bacillati</taxon>
        <taxon>Actinomycetota</taxon>
        <taxon>Actinomycetes</taxon>
        <taxon>Pseudonocardiales</taxon>
        <taxon>Pseudonocardiaceae</taxon>
        <taxon>Goodfellowiella</taxon>
    </lineage>
</organism>
<protein>
    <submittedName>
        <fullName evidence="4">Iron complex transport system substrate-binding protein</fullName>
    </submittedName>
</protein>
<dbReference type="SUPFAM" id="SSF53807">
    <property type="entry name" value="Helical backbone' metal receptor"/>
    <property type="match status" value="1"/>
</dbReference>
<evidence type="ECO:0000256" key="1">
    <source>
        <dbReference type="ARBA" id="ARBA00008814"/>
    </source>
</evidence>
<dbReference type="AlphaFoldDB" id="A0AAE3GFG0"/>
<feature type="domain" description="Fe/B12 periplasmic-binding" evidence="3">
    <location>
        <begin position="88"/>
        <end position="338"/>
    </location>
</feature>
<dbReference type="EMBL" id="JAMTCK010000007">
    <property type="protein sequence ID" value="MCP2166349.1"/>
    <property type="molecule type" value="Genomic_DNA"/>
</dbReference>
<accession>A0AAE3GFG0</accession>
<evidence type="ECO:0000313" key="4">
    <source>
        <dbReference type="EMBL" id="MCP2166349.1"/>
    </source>
</evidence>
<sequence>MPLPHLLRRRAPRSGARRTARRLAVTVPLVSLAGVLALTGCANRERDAAPGAGTSTTASSAAQTAAFPVQVTVPGTDHAVTVERRPERIVSLAPSSTESLFAIGAGEQVVAVDNQSNYPEQAPRTDLSGYTPNIEAITGYNPDLVIASNDTEQLVASLEKVKVPVLLLPSPHNLDELYAEVTALGKATGHLTEAEDLVRTMRSDIDKIVKDTPKPAKQLTYYHELDPQLYSATSRTFIGQIYGLFGLVNVADAAGGTGDYPQLSPEHVINANPDLVFLADTKCCGQDAAAVAARPGWQSVTAVRDNGVVALNDDIASRWGPRVVDLVRTVSDAVTRTAQQG</sequence>
<comment type="similarity">
    <text evidence="1">Belongs to the bacterial solute-binding protein 8 family.</text>
</comment>
<proteinExistence type="inferred from homology"/>
<dbReference type="PANTHER" id="PTHR30535">
    <property type="entry name" value="VITAMIN B12-BINDING PROTEIN"/>
    <property type="match status" value="1"/>
</dbReference>